<evidence type="ECO:0000256" key="2">
    <source>
        <dbReference type="ARBA" id="ARBA00022475"/>
    </source>
</evidence>
<evidence type="ECO:0000256" key="6">
    <source>
        <dbReference type="ARBA" id="ARBA00038076"/>
    </source>
</evidence>
<proteinExistence type="inferred from homology"/>
<keyword evidence="3 7" id="KW-0812">Transmembrane</keyword>
<evidence type="ECO:0000313" key="9">
    <source>
        <dbReference type="EMBL" id="MBG9985581.1"/>
    </source>
</evidence>
<dbReference type="EMBL" id="JACBXQ010000001">
    <property type="protein sequence ID" value="MBG9985581.1"/>
    <property type="molecule type" value="Genomic_DNA"/>
</dbReference>
<feature type="transmembrane region" description="Helical" evidence="7">
    <location>
        <begin position="273"/>
        <end position="294"/>
    </location>
</feature>
<name>A0ABS0LN46_9LACT</name>
<evidence type="ECO:0000313" key="10">
    <source>
        <dbReference type="Proteomes" id="UP000721415"/>
    </source>
</evidence>
<dbReference type="RefSeq" id="WP_197114045.1">
    <property type="nucleotide sequence ID" value="NZ_JACBXQ010000001.1"/>
</dbReference>
<feature type="transmembrane region" description="Helical" evidence="7">
    <location>
        <begin position="325"/>
        <end position="357"/>
    </location>
</feature>
<dbReference type="PANTHER" id="PTHR30572:SF4">
    <property type="entry name" value="ABC TRANSPORTER PERMEASE YTRF"/>
    <property type="match status" value="1"/>
</dbReference>
<evidence type="ECO:0000259" key="8">
    <source>
        <dbReference type="Pfam" id="PF02687"/>
    </source>
</evidence>
<protein>
    <submittedName>
        <fullName evidence="9">ABC transporter permease</fullName>
    </submittedName>
</protein>
<dbReference type="Proteomes" id="UP000721415">
    <property type="component" value="Unassembled WGS sequence"/>
</dbReference>
<feature type="transmembrane region" description="Helical" evidence="7">
    <location>
        <begin position="806"/>
        <end position="827"/>
    </location>
</feature>
<feature type="transmembrane region" description="Helical" evidence="7">
    <location>
        <begin position="847"/>
        <end position="869"/>
    </location>
</feature>
<keyword evidence="10" id="KW-1185">Reference proteome</keyword>
<organism evidence="9 10">
    <name type="scientific">Facklamia lactis</name>
    <dbReference type="NCBI Taxonomy" id="2749967"/>
    <lineage>
        <taxon>Bacteria</taxon>
        <taxon>Bacillati</taxon>
        <taxon>Bacillota</taxon>
        <taxon>Bacilli</taxon>
        <taxon>Lactobacillales</taxon>
        <taxon>Aerococcaceae</taxon>
        <taxon>Facklamia</taxon>
    </lineage>
</organism>
<feature type="domain" description="ABC3 transporter permease C-terminal" evidence="8">
    <location>
        <begin position="281"/>
        <end position="397"/>
    </location>
</feature>
<evidence type="ECO:0000256" key="5">
    <source>
        <dbReference type="ARBA" id="ARBA00023136"/>
    </source>
</evidence>
<accession>A0ABS0LN46</accession>
<comment type="subcellular location">
    <subcellularLocation>
        <location evidence="1">Cell membrane</location>
        <topology evidence="1">Multi-pass membrane protein</topology>
    </subcellularLocation>
</comment>
<keyword evidence="2" id="KW-1003">Cell membrane</keyword>
<dbReference type="PANTHER" id="PTHR30572">
    <property type="entry name" value="MEMBRANE COMPONENT OF TRANSPORTER-RELATED"/>
    <property type="match status" value="1"/>
</dbReference>
<keyword evidence="5 7" id="KW-0472">Membrane</keyword>
<reference evidence="9 10" key="1">
    <citation type="submission" date="2020-07" db="EMBL/GenBank/DDBJ databases">
        <title>Facklamia lactis sp. nov., isolated from raw milk.</title>
        <authorList>
            <person name="Doll E.V."/>
            <person name="Huptas C."/>
            <person name="Staib L."/>
            <person name="Wenning M."/>
            <person name="Scherer S."/>
        </authorList>
    </citation>
    <scope>NUCLEOTIDE SEQUENCE [LARGE SCALE GENOMIC DNA]</scope>
    <source>
        <strain evidence="9 10">DSM 111018</strain>
    </source>
</reference>
<dbReference type="Pfam" id="PF02687">
    <property type="entry name" value="FtsX"/>
    <property type="match status" value="2"/>
</dbReference>
<gene>
    <name evidence="9" type="ORF">HZY91_01585</name>
</gene>
<comment type="similarity">
    <text evidence="6">Belongs to the ABC-4 integral membrane protein family.</text>
</comment>
<evidence type="ECO:0000256" key="4">
    <source>
        <dbReference type="ARBA" id="ARBA00022989"/>
    </source>
</evidence>
<feature type="transmembrane region" description="Helical" evidence="7">
    <location>
        <begin position="26"/>
        <end position="46"/>
    </location>
</feature>
<keyword evidence="4 7" id="KW-1133">Transmembrane helix</keyword>
<dbReference type="InterPro" id="IPR003838">
    <property type="entry name" value="ABC3_permease_C"/>
</dbReference>
<comment type="caution">
    <text evidence="9">The sequence shown here is derived from an EMBL/GenBank/DDBJ whole genome shotgun (WGS) entry which is preliminary data.</text>
</comment>
<sequence>MKINNHSTIWKLSYKSLIRSKKRNRIAMLAMILTCVLFTTLFTMVINLNYNLQAHQFKLAGGNSHGTYKQLTREQVESIKKHPSIQSAGERLYIGRSDKGVFSKVPAEVAYSSEESARSTFSFPIQGRLPLNENEVALDREVLENLNVEVKIGEEIPLTFQMHDFMNQPIQTIKKNYKLVGISEYNELASVHAIHLSQIEVEQLIKEAEKKGFKDFYYDLNIQLKSSRHIEETMKQILHDLGYQSQDSKLNNYLKMGVNWAYTSAQIDSKDQLPILLIFLLLLVIVLSTGYLLISNIFQISVQNDIRYYGLLKTIGLTKSQLKKLLVIQAILLSFAAIPLGILIGYGLGIVFLPYIIRQTIIENQVTQAAFSPWIAIAGTLFTMMTVFLSCLKPGRIVGKVSAIEAVRYRSEAKVRRTIKQRKAINLAQMGLVNLRRNLSKFILVVLSLTLSTILLSSLMTLTFGFDMDRYLEKQLSGDFLVAKNDYFKLNHFSDDLNLEDEWLNKIHSMGEGIIGGSSYTLLHNQTIKWMDAETLKRQLRDLSPEEKEAFLLNHYKKNSDFGEVVQIQGFDPFLLNKLEVIEGDLQPLIDGQKRKIALVLETDDFGQVIGEDYLPIGSQVDLSYAHQVSAIDPSTQKEVKTQEGKGQLMVKEDQQISYEICAHVIVPYSISLRYSIAGSDAYILSTERLKQDSQLNLTRLFYLFDSHDTTLESQNEAELESLTASPESLLHYQSKQTLRKEFNAFRKMFILIGGTLCFLIAFIGVINYINSMLTSFMTRRHELASLRAIGMTRYQMQKLLTYESIYYTATSLLLSVLFVTLLNPLLGQVLESVFWFYSYQRNFGAIWLMAPCLILLSFLLPSIICRIIEKQTIVEQLAETY</sequence>
<feature type="domain" description="ABC3 transporter permease C-terminal" evidence="8">
    <location>
        <begin position="757"/>
        <end position="862"/>
    </location>
</feature>
<feature type="transmembrane region" description="Helical" evidence="7">
    <location>
        <begin position="369"/>
        <end position="392"/>
    </location>
</feature>
<evidence type="ECO:0000256" key="1">
    <source>
        <dbReference type="ARBA" id="ARBA00004651"/>
    </source>
</evidence>
<evidence type="ECO:0000256" key="3">
    <source>
        <dbReference type="ARBA" id="ARBA00022692"/>
    </source>
</evidence>
<dbReference type="InterPro" id="IPR050250">
    <property type="entry name" value="Macrolide_Exporter_MacB"/>
</dbReference>
<feature type="transmembrane region" description="Helical" evidence="7">
    <location>
        <begin position="442"/>
        <end position="466"/>
    </location>
</feature>
<feature type="transmembrane region" description="Helical" evidence="7">
    <location>
        <begin position="749"/>
        <end position="771"/>
    </location>
</feature>
<evidence type="ECO:0000256" key="7">
    <source>
        <dbReference type="SAM" id="Phobius"/>
    </source>
</evidence>